<dbReference type="EMBL" id="JPMI01000213">
    <property type="protein sequence ID" value="KFA90415.1"/>
    <property type="molecule type" value="Genomic_DNA"/>
</dbReference>
<sequence>MATQYDDLFFRTNLKDHGEVPSPPLAYESPDIIPSGIYPVSNPQAHFASNYDQDVGQNLVTGGPNYIYLRMKNLAQGAEGGTVSLYYTPASLVLYPNKWQNNQLKTSDQQTGVYVQASKTGDIAVTDNPFVWEPSAISNDHYCLISRVSTKEHPNEIPVVGSYSDMTDFILNHPGFGWRNVSLTDVNAPTFDTSVAYAQGQDAGRMVFQLECTNVPGGASVAFSSGTPVTGGKHIVLEKTTVPDNEGSWNTSVTCDVPANYETNIIYSYWANGTRPPPGFQIKLKVMHYVDDSSRFFQRLHTPERLGAPPELALMMRGKRGIVLGSHVTVGR</sequence>
<comment type="caution">
    <text evidence="1">The sequence shown here is derived from an EMBL/GenBank/DDBJ whole genome shotgun (WGS) entry which is preliminary data.</text>
</comment>
<proteinExistence type="predicted"/>
<name>A0A084SPN0_9BACT</name>
<dbReference type="Proteomes" id="UP000028547">
    <property type="component" value="Unassembled WGS sequence"/>
</dbReference>
<dbReference type="AlphaFoldDB" id="A0A084SPN0"/>
<evidence type="ECO:0000313" key="2">
    <source>
        <dbReference type="Proteomes" id="UP000028547"/>
    </source>
</evidence>
<gene>
    <name evidence="1" type="ORF">Q664_28665</name>
</gene>
<evidence type="ECO:0000313" key="1">
    <source>
        <dbReference type="EMBL" id="KFA90415.1"/>
    </source>
</evidence>
<reference evidence="1 2" key="1">
    <citation type="submission" date="2014-07" db="EMBL/GenBank/DDBJ databases">
        <title>Draft Genome Sequence of Gephyronic Acid Producer, Cystobacter violaceus Strain Cb vi76.</title>
        <authorList>
            <person name="Stevens D.C."/>
            <person name="Young J."/>
            <person name="Carmichael R."/>
            <person name="Tan J."/>
            <person name="Taylor R.E."/>
        </authorList>
    </citation>
    <scope>NUCLEOTIDE SEQUENCE [LARGE SCALE GENOMIC DNA]</scope>
    <source>
        <strain evidence="1 2">Cb vi76</strain>
    </source>
</reference>
<dbReference type="RefSeq" id="WP_043402422.1">
    <property type="nucleotide sequence ID" value="NZ_JPMI01000213.1"/>
</dbReference>
<organism evidence="1 2">
    <name type="scientific">Archangium violaceum Cb vi76</name>
    <dbReference type="NCBI Taxonomy" id="1406225"/>
    <lineage>
        <taxon>Bacteria</taxon>
        <taxon>Pseudomonadati</taxon>
        <taxon>Myxococcota</taxon>
        <taxon>Myxococcia</taxon>
        <taxon>Myxococcales</taxon>
        <taxon>Cystobacterineae</taxon>
        <taxon>Archangiaceae</taxon>
        <taxon>Archangium</taxon>
    </lineage>
</organism>
<accession>A0A084SPN0</accession>
<protein>
    <submittedName>
        <fullName evidence="1">Uncharacterized protein</fullName>
    </submittedName>
</protein>